<keyword evidence="3 6" id="KW-0812">Transmembrane</keyword>
<keyword evidence="8" id="KW-0813">Transport</keyword>
<feature type="transmembrane region" description="Helical" evidence="6">
    <location>
        <begin position="302"/>
        <end position="323"/>
    </location>
</feature>
<feature type="transmembrane region" description="Helical" evidence="6">
    <location>
        <begin position="141"/>
        <end position="160"/>
    </location>
</feature>
<dbReference type="AlphaFoldDB" id="A0A3D8IE10"/>
<gene>
    <name evidence="8" type="ORF">CQA43_05925</name>
</gene>
<dbReference type="SUPFAM" id="SSF103473">
    <property type="entry name" value="MFS general substrate transporter"/>
    <property type="match status" value="1"/>
</dbReference>
<feature type="transmembrane region" description="Helical" evidence="6">
    <location>
        <begin position="113"/>
        <end position="134"/>
    </location>
</feature>
<evidence type="ECO:0000259" key="7">
    <source>
        <dbReference type="PROSITE" id="PS50850"/>
    </source>
</evidence>
<keyword evidence="9" id="KW-1185">Reference proteome</keyword>
<keyword evidence="2" id="KW-1003">Cell membrane</keyword>
<evidence type="ECO:0000256" key="4">
    <source>
        <dbReference type="ARBA" id="ARBA00022989"/>
    </source>
</evidence>
<evidence type="ECO:0000256" key="6">
    <source>
        <dbReference type="SAM" id="Phobius"/>
    </source>
</evidence>
<comment type="caution">
    <text evidence="8">The sequence shown here is derived from an EMBL/GenBank/DDBJ whole genome shotgun (WGS) entry which is preliminary data.</text>
</comment>
<evidence type="ECO:0000256" key="2">
    <source>
        <dbReference type="ARBA" id="ARBA00022475"/>
    </source>
</evidence>
<feature type="domain" description="Major facilitator superfamily (MFS) profile" evidence="7">
    <location>
        <begin position="18"/>
        <end position="390"/>
    </location>
</feature>
<dbReference type="EMBL" id="NXLS01000005">
    <property type="protein sequence ID" value="RDU62771.1"/>
    <property type="molecule type" value="Genomic_DNA"/>
</dbReference>
<dbReference type="PROSITE" id="PS50850">
    <property type="entry name" value="MFS"/>
    <property type="match status" value="1"/>
</dbReference>
<dbReference type="PANTHER" id="PTHR43124:SF4">
    <property type="entry name" value="SUGAR EFFLUX TRANSPORTER"/>
    <property type="match status" value="1"/>
</dbReference>
<evidence type="ECO:0000313" key="9">
    <source>
        <dbReference type="Proteomes" id="UP000256650"/>
    </source>
</evidence>
<organism evidence="8 9">
    <name type="scientific">Helicobacter ganmani</name>
    <dbReference type="NCBI Taxonomy" id="60246"/>
    <lineage>
        <taxon>Bacteria</taxon>
        <taxon>Pseudomonadati</taxon>
        <taxon>Campylobacterota</taxon>
        <taxon>Epsilonproteobacteria</taxon>
        <taxon>Campylobacterales</taxon>
        <taxon>Helicobacteraceae</taxon>
        <taxon>Helicobacter</taxon>
    </lineage>
</organism>
<feature type="transmembrane region" description="Helical" evidence="6">
    <location>
        <begin position="251"/>
        <end position="272"/>
    </location>
</feature>
<dbReference type="Pfam" id="PF07690">
    <property type="entry name" value="MFS_1"/>
    <property type="match status" value="1"/>
</dbReference>
<dbReference type="GO" id="GO:0022857">
    <property type="term" value="F:transmembrane transporter activity"/>
    <property type="evidence" value="ECO:0007669"/>
    <property type="project" value="InterPro"/>
</dbReference>
<dbReference type="CDD" id="cd17324">
    <property type="entry name" value="MFS_NepI_like"/>
    <property type="match status" value="1"/>
</dbReference>
<dbReference type="PANTHER" id="PTHR43124">
    <property type="entry name" value="PURINE EFFLUX PUMP PBUE"/>
    <property type="match status" value="1"/>
</dbReference>
<reference evidence="8 9" key="1">
    <citation type="submission" date="2018-04" db="EMBL/GenBank/DDBJ databases">
        <title>Novel Campyloabacter and Helicobacter Species and Strains.</title>
        <authorList>
            <person name="Mannion A.J."/>
            <person name="Shen Z."/>
            <person name="Fox J.G."/>
        </authorList>
    </citation>
    <scope>NUCLEOTIDE SEQUENCE [LARGE SCALE GENOMIC DNA]</scope>
    <source>
        <strain evidence="8 9">MIT 99-5101</strain>
    </source>
</reference>
<protein>
    <submittedName>
        <fullName evidence="8">Sugar transporter</fullName>
    </submittedName>
</protein>
<dbReference type="OrthoDB" id="9788453at2"/>
<dbReference type="RefSeq" id="WP_115551697.1">
    <property type="nucleotide sequence ID" value="NZ_CAONBV010000081.1"/>
</dbReference>
<dbReference type="GeneID" id="82535827"/>
<feature type="transmembrane region" description="Helical" evidence="6">
    <location>
        <begin position="84"/>
        <end position="107"/>
    </location>
</feature>
<feature type="transmembrane region" description="Helical" evidence="6">
    <location>
        <begin position="56"/>
        <end position="77"/>
    </location>
</feature>
<feature type="transmembrane region" description="Helical" evidence="6">
    <location>
        <begin position="214"/>
        <end position="236"/>
    </location>
</feature>
<evidence type="ECO:0000256" key="1">
    <source>
        <dbReference type="ARBA" id="ARBA00004651"/>
    </source>
</evidence>
<feature type="transmembrane region" description="Helical" evidence="6">
    <location>
        <begin position="172"/>
        <end position="193"/>
    </location>
</feature>
<keyword evidence="4 6" id="KW-1133">Transmembrane helix</keyword>
<feature type="transmembrane region" description="Helical" evidence="6">
    <location>
        <begin position="360"/>
        <end position="384"/>
    </location>
</feature>
<dbReference type="NCBIfam" id="NF002921">
    <property type="entry name" value="PRK03545.1"/>
    <property type="match status" value="1"/>
</dbReference>
<accession>A0A3D8IE10</accession>
<keyword evidence="8" id="KW-0762">Sugar transport</keyword>
<dbReference type="InterPro" id="IPR020846">
    <property type="entry name" value="MFS_dom"/>
</dbReference>
<dbReference type="InterPro" id="IPR050189">
    <property type="entry name" value="MFS_Efflux_Transporters"/>
</dbReference>
<feature type="transmembrane region" description="Helical" evidence="6">
    <location>
        <begin position="16"/>
        <end position="44"/>
    </location>
</feature>
<proteinExistence type="predicted"/>
<comment type="subcellular location">
    <subcellularLocation>
        <location evidence="1">Cell membrane</location>
        <topology evidence="1">Multi-pass membrane protein</topology>
    </subcellularLocation>
</comment>
<name>A0A3D8IE10_9HELI</name>
<evidence type="ECO:0000313" key="8">
    <source>
        <dbReference type="EMBL" id="RDU62771.1"/>
    </source>
</evidence>
<dbReference type="InterPro" id="IPR036259">
    <property type="entry name" value="MFS_trans_sf"/>
</dbReference>
<feature type="transmembrane region" description="Helical" evidence="6">
    <location>
        <begin position="279"/>
        <end position="296"/>
    </location>
</feature>
<dbReference type="InterPro" id="IPR011701">
    <property type="entry name" value="MFS"/>
</dbReference>
<evidence type="ECO:0000256" key="3">
    <source>
        <dbReference type="ARBA" id="ARBA00022692"/>
    </source>
</evidence>
<feature type="transmembrane region" description="Helical" evidence="6">
    <location>
        <begin position="330"/>
        <end position="348"/>
    </location>
</feature>
<keyword evidence="5 6" id="KW-0472">Membrane</keyword>
<dbReference type="Gene3D" id="1.20.1250.20">
    <property type="entry name" value="MFS general substrate transporter like domains"/>
    <property type="match status" value="1"/>
</dbReference>
<dbReference type="Proteomes" id="UP000256650">
    <property type="component" value="Unassembled WGS sequence"/>
</dbReference>
<sequence length="390" mass="42004">MQDSQANHLTHHWKMWLAVIAISLAAFIFNTSEFVPIGLLSLIAKDFGVSEAEAGFLISLYAWVVALASLPLMLACSRFEMKRLLLLVVGLFVLSHIGSALSSGYWTLMLSRIGVACAHALFWSIATPMAVRVAPKGKESVALSCIATGTSIALIAGLPLGRVIGLHLGWRISFLSIGIVAFLLLLVLVKSLPKIPSGGAISPRSLPKLLKTPQLLGIYGITLCLVSAHFIVYSYIEPFLMQYANFGENVITMVLIVFGGIGFVGSFVFSKYYNEYKTFFLNFAIFGIFIALASLIGAKFSLFGALLICVLWGLCITLFNLTLQAKVLQLVPVGTAVAMSMFSGIYNVGIGSGAFVGGIVIQYLGIANLGFVGAGIALCVYIYYSKKMFF</sequence>
<evidence type="ECO:0000256" key="5">
    <source>
        <dbReference type="ARBA" id="ARBA00023136"/>
    </source>
</evidence>
<dbReference type="GO" id="GO:0005886">
    <property type="term" value="C:plasma membrane"/>
    <property type="evidence" value="ECO:0007669"/>
    <property type="project" value="UniProtKB-SubCell"/>
</dbReference>